<keyword evidence="3" id="KW-0548">Nucleotidyltransferase</keyword>
<dbReference type="GO" id="GO:0004519">
    <property type="term" value="F:endonuclease activity"/>
    <property type="evidence" value="ECO:0007669"/>
    <property type="project" value="UniProtKB-KW"/>
</dbReference>
<dbReference type="EMBL" id="KY487885">
    <property type="protein sequence ID" value="AUM61838.1"/>
    <property type="molecule type" value="Genomic_DNA"/>
</dbReference>
<dbReference type="GO" id="GO:0000166">
    <property type="term" value="F:nucleotide binding"/>
    <property type="evidence" value="ECO:0007669"/>
    <property type="project" value="UniProtKB-KW"/>
</dbReference>
<dbReference type="Pfam" id="PF02407">
    <property type="entry name" value="Viral_Rep"/>
    <property type="match status" value="1"/>
</dbReference>
<evidence type="ECO:0000256" key="7">
    <source>
        <dbReference type="ARBA" id="ARBA00022741"/>
    </source>
</evidence>
<evidence type="ECO:0000256" key="11">
    <source>
        <dbReference type="ARBA" id="ARBA00023125"/>
    </source>
</evidence>
<keyword evidence="2" id="KW-0808">Transferase</keyword>
<protein>
    <submittedName>
        <fullName evidence="13">Rep</fullName>
    </submittedName>
</protein>
<sequence>MVKKIVPKSAEISEDSKESGLLGNSKKQPNKAKSWFFTYNNYMEADIQIMKDKFDSVCDRYIFEKEVGESGTPHLQGVIFLKEKMRWSELKLMKEIHWLLTKDEKKSIAYCQKEFHWTGNDIYLKGIELIDRRNLEIPVFNSWVNYIEDVVKSQICNKRLIHWFWSEEGEFGKTTVMKYLNERYGAILISSPNTANNMMNLTVNSIIDTKKVNSIVINLPRSFKVSSELYTGLETIKDGICSNMKSHTNKTLCFVRPHIFIFANWRPKSEALSSDRWCIHNIDYMKGVKSFKFNRVPLTKSHDPLDM</sequence>
<keyword evidence="11" id="KW-0238">DNA-binding</keyword>
<keyword evidence="9" id="KW-0378">Hydrolase</keyword>
<dbReference type="InterPro" id="IPR049912">
    <property type="entry name" value="CRESS_DNA_REP"/>
</dbReference>
<keyword evidence="5" id="KW-0540">Nuclease</keyword>
<evidence type="ECO:0000256" key="6">
    <source>
        <dbReference type="ARBA" id="ARBA00022723"/>
    </source>
</evidence>
<dbReference type="Gene3D" id="3.40.1310.20">
    <property type="match status" value="1"/>
</dbReference>
<evidence type="ECO:0000256" key="2">
    <source>
        <dbReference type="ARBA" id="ARBA00022679"/>
    </source>
</evidence>
<dbReference type="GO" id="GO:0016779">
    <property type="term" value="F:nucleotidyltransferase activity"/>
    <property type="evidence" value="ECO:0007669"/>
    <property type="project" value="UniProtKB-KW"/>
</dbReference>
<dbReference type="GO" id="GO:0042025">
    <property type="term" value="C:host cell nucleus"/>
    <property type="evidence" value="ECO:0007669"/>
    <property type="project" value="UniProtKB-SubCell"/>
</dbReference>
<comment type="subcellular location">
    <subcellularLocation>
        <location evidence="1">Host nucleus</location>
    </subcellularLocation>
</comment>
<keyword evidence="10" id="KW-0190">Covalent protein-DNA linkage</keyword>
<feature type="domain" description="CRESS-DNA virus Rep endonuclease" evidence="12">
    <location>
        <begin position="29"/>
        <end position="128"/>
    </location>
</feature>
<evidence type="ECO:0000256" key="5">
    <source>
        <dbReference type="ARBA" id="ARBA00022722"/>
    </source>
</evidence>
<proteinExistence type="predicted"/>
<dbReference type="GO" id="GO:0003677">
    <property type="term" value="F:DNA binding"/>
    <property type="evidence" value="ECO:0007669"/>
    <property type="project" value="UniProtKB-KW"/>
</dbReference>
<dbReference type="GO" id="GO:0016787">
    <property type="term" value="F:hydrolase activity"/>
    <property type="evidence" value="ECO:0007669"/>
    <property type="project" value="UniProtKB-KW"/>
</dbReference>
<accession>A0A2K9LSI0</accession>
<keyword evidence="6" id="KW-0479">Metal-binding</keyword>
<evidence type="ECO:0000256" key="1">
    <source>
        <dbReference type="ARBA" id="ARBA00004147"/>
    </source>
</evidence>
<evidence type="ECO:0000256" key="3">
    <source>
        <dbReference type="ARBA" id="ARBA00022695"/>
    </source>
</evidence>
<evidence type="ECO:0000313" key="13">
    <source>
        <dbReference type="EMBL" id="AUM61838.1"/>
    </source>
</evidence>
<keyword evidence="8" id="KW-0255">Endonuclease</keyword>
<gene>
    <name evidence="13" type="primary">Rep</name>
</gene>
<evidence type="ECO:0000259" key="12">
    <source>
        <dbReference type="PROSITE" id="PS52020"/>
    </source>
</evidence>
<dbReference type="GO" id="GO:0046872">
    <property type="term" value="F:metal ion binding"/>
    <property type="evidence" value="ECO:0007669"/>
    <property type="project" value="UniProtKB-KW"/>
</dbReference>
<keyword evidence="4" id="KW-0235">DNA replication</keyword>
<name>A0A2K9LSI0_9VIRU</name>
<evidence type="ECO:0000256" key="10">
    <source>
        <dbReference type="ARBA" id="ARBA00023124"/>
    </source>
</evidence>
<evidence type="ECO:0000256" key="8">
    <source>
        <dbReference type="ARBA" id="ARBA00022759"/>
    </source>
</evidence>
<keyword evidence="7" id="KW-0547">Nucleotide-binding</keyword>
<evidence type="ECO:0000256" key="4">
    <source>
        <dbReference type="ARBA" id="ARBA00022705"/>
    </source>
</evidence>
<evidence type="ECO:0000256" key="9">
    <source>
        <dbReference type="ARBA" id="ARBA00022801"/>
    </source>
</evidence>
<dbReference type="GO" id="GO:0006260">
    <property type="term" value="P:DNA replication"/>
    <property type="evidence" value="ECO:0007669"/>
    <property type="project" value="UniProtKB-KW"/>
</dbReference>
<dbReference type="PROSITE" id="PS52020">
    <property type="entry name" value="CRESS_DNA_REP"/>
    <property type="match status" value="1"/>
</dbReference>
<organism evidence="13">
    <name type="scientific">uncultured virus</name>
    <dbReference type="NCBI Taxonomy" id="340016"/>
    <lineage>
        <taxon>Viruses</taxon>
        <taxon>environmental samples</taxon>
    </lineage>
</organism>
<reference evidence="13" key="1">
    <citation type="submission" date="2017-01" db="EMBL/GenBank/DDBJ databases">
        <title>High-throughput sequencing uncovers low homogeneity in the biogeography of single-stranded DNA viruses.</title>
        <authorList>
            <person name="Pearson V.M."/>
            <person name="Rokyta D.R."/>
        </authorList>
    </citation>
    <scope>NUCLEOTIDE SEQUENCE</scope>
</reference>